<dbReference type="InterPro" id="IPR033767">
    <property type="entry name" value="Tail_Gp11"/>
</dbReference>
<dbReference type="EMBL" id="BK032770">
    <property type="protein sequence ID" value="DAF59426.1"/>
    <property type="molecule type" value="Genomic_DNA"/>
</dbReference>
<reference evidence="1" key="1">
    <citation type="journal article" date="2021" name="Proc. Natl. Acad. Sci. U.S.A.">
        <title>A Catalog of Tens of Thousands of Viruses from Human Metagenomes Reveals Hidden Associations with Chronic Diseases.</title>
        <authorList>
            <person name="Tisza M.J."/>
            <person name="Buck C.B."/>
        </authorList>
    </citation>
    <scope>NUCLEOTIDE SEQUENCE</scope>
    <source>
        <strain evidence="1">CtIZM3</strain>
    </source>
</reference>
<accession>A0A8S5T9I6</accession>
<dbReference type="Pfam" id="PF17212">
    <property type="entry name" value="Tube"/>
    <property type="match status" value="1"/>
</dbReference>
<name>A0A8S5T9I6_9CAUD</name>
<protein>
    <submittedName>
        <fullName evidence="1">Tail tubular protein</fullName>
    </submittedName>
</protein>
<organism evidence="1">
    <name type="scientific">Caudovirales sp. ctIZM3</name>
    <dbReference type="NCBI Taxonomy" id="2827633"/>
    <lineage>
        <taxon>Viruses</taxon>
        <taxon>Duplodnaviria</taxon>
        <taxon>Heunggongvirae</taxon>
        <taxon>Uroviricota</taxon>
        <taxon>Caudoviricetes</taxon>
    </lineage>
</organism>
<proteinExistence type="predicted"/>
<sequence>MVITPATEIDAVNEILASVGESPIDTLENITDVDVLNAQRILSLINRQQQARGWSFNIQENYVLNPDETTHKIRWSDSFLYLKGSSNEKYCKSGEYLKDITNNTTSFDAPIEVTVILLVPFDEMPEAMRQYITAKAALNFQKRYLGDSSLTQELMQDVQEAWMHLQEYEMDNNDYNILDNMDVQSLKER</sequence>
<evidence type="ECO:0000313" key="1">
    <source>
        <dbReference type="EMBL" id="DAF59426.1"/>
    </source>
</evidence>